<evidence type="ECO:0000313" key="1">
    <source>
        <dbReference type="EMBL" id="MDE1206966.1"/>
    </source>
</evidence>
<keyword evidence="2" id="KW-1185">Reference proteome</keyword>
<accession>A0A9X4IQ87</accession>
<reference evidence="1" key="1">
    <citation type="submission" date="2021-09" db="EMBL/GenBank/DDBJ databases">
        <authorList>
            <person name="Smyrli M."/>
        </authorList>
    </citation>
    <scope>NUCLEOTIDE SEQUENCE</scope>
    <source>
        <strain evidence="1">LAR25</strain>
    </source>
</reference>
<name>A0A9X4IQ87_9FLAO</name>
<dbReference type="AlphaFoldDB" id="A0A9X4IQ87"/>
<dbReference type="EMBL" id="JAIWJY010000005">
    <property type="protein sequence ID" value="MDE1206966.1"/>
    <property type="molecule type" value="Genomic_DNA"/>
</dbReference>
<comment type="caution">
    <text evidence="1">The sequence shown here is derived from an EMBL/GenBank/DDBJ whole genome shotgun (WGS) entry which is preliminary data.</text>
</comment>
<sequence>MYNQQTNPKESTREATANIVAQKMNTQKKGVGLVDNRFNIISQKKIFQAADNGSQVGQLEGFKRLENNTSQVHQLAAIQMLQSSTGVVQCLLRSNELTRRVRDVDGNPDNLFIFRIRQALVRFHRLKKPWFFGKQAYADNAMAELDYMEHQAYNYLKVNKSQARNPGTEKRVIHELLDDIQEAHTETVEYIHANNLRLYIPDRAGMTQQQSTNLDNNWDAIRNGTGTITIDSLARSYGPGTSNVNLPDFAKNNRAMFARIMSRPNGRQLVGELLDNSDGNNIPIDIRAYHPDLVNMGFVGAEANPYDNNALARIRGASKKFRRRGTGSGSLVGMQDGLQDSINVNQDASGDDLPSPAFILVAHELIHALHNKQGNNRRNVKSQKYNAGAIHHGWTNQEEHTTIDMGQGITENDLREEHNLGRRHGH</sequence>
<dbReference type="Pfam" id="PF14891">
    <property type="entry name" value="Peptidase_M91"/>
    <property type="match status" value="1"/>
</dbReference>
<dbReference type="RefSeq" id="WP_274640108.1">
    <property type="nucleotide sequence ID" value="NZ_JAIWJY010000005.1"/>
</dbReference>
<dbReference type="InterPro" id="IPR028208">
    <property type="entry name" value="Effector_pro_NleD-like"/>
</dbReference>
<protein>
    <submittedName>
        <fullName evidence="1">Type III secretion system effector protein</fullName>
    </submittedName>
</protein>
<evidence type="ECO:0000313" key="2">
    <source>
        <dbReference type="Proteomes" id="UP001149303"/>
    </source>
</evidence>
<organism evidence="1 2">
    <name type="scientific">Tenacibaculum larymnensis</name>
    <dbReference type="NCBI Taxonomy" id="2878201"/>
    <lineage>
        <taxon>Bacteria</taxon>
        <taxon>Pseudomonadati</taxon>
        <taxon>Bacteroidota</taxon>
        <taxon>Flavobacteriia</taxon>
        <taxon>Flavobacteriales</taxon>
        <taxon>Flavobacteriaceae</taxon>
        <taxon>Tenacibaculum</taxon>
    </lineage>
</organism>
<dbReference type="Proteomes" id="UP001149303">
    <property type="component" value="Unassembled WGS sequence"/>
</dbReference>
<gene>
    <name evidence="1" type="ORF">LCI24_09170</name>
</gene>
<proteinExistence type="predicted"/>